<evidence type="ECO:0000256" key="9">
    <source>
        <dbReference type="ARBA" id="ARBA00023065"/>
    </source>
</evidence>
<dbReference type="GO" id="GO:0046933">
    <property type="term" value="F:proton-transporting ATP synthase activity, rotational mechanism"/>
    <property type="evidence" value="ECO:0007669"/>
    <property type="project" value="UniProtKB-UniRule"/>
</dbReference>
<keyword evidence="12 15" id="KW-0066">ATP synthesis</keyword>
<dbReference type="SUPFAM" id="SSF47917">
    <property type="entry name" value="C-terminal domain of alpha and beta subunits of F1 ATP synthase"/>
    <property type="match status" value="1"/>
</dbReference>
<dbReference type="InterPro" id="IPR000194">
    <property type="entry name" value="ATPase_F1/V1/A1_a/bsu_nucl-bd"/>
</dbReference>
<dbReference type="InterPro" id="IPR050053">
    <property type="entry name" value="ATPase_alpha/beta_chains"/>
</dbReference>
<dbReference type="AlphaFoldDB" id="A0A3D9I7F7"/>
<evidence type="ECO:0000256" key="4">
    <source>
        <dbReference type="ARBA" id="ARBA00022475"/>
    </source>
</evidence>
<dbReference type="FunFam" id="2.40.10.170:FF:000005">
    <property type="entry name" value="ATP synthase subunit beta"/>
    <property type="match status" value="1"/>
</dbReference>
<comment type="similarity">
    <text evidence="2 15">Belongs to the ATPase alpha/beta chains family.</text>
</comment>
<dbReference type="EC" id="7.1.2.2" evidence="15"/>
<protein>
    <recommendedName>
        <fullName evidence="15">ATP synthase subunit beta</fullName>
        <ecNumber evidence="15">7.1.2.2</ecNumber>
    </recommendedName>
    <alternativeName>
        <fullName evidence="15">ATP synthase F1 sector subunit beta</fullName>
    </alternativeName>
    <alternativeName>
        <fullName evidence="15">F-ATPase subunit beta</fullName>
    </alternativeName>
</protein>
<dbReference type="InterPro" id="IPR027417">
    <property type="entry name" value="P-loop_NTPase"/>
</dbReference>
<comment type="catalytic activity">
    <reaction evidence="15">
        <text>ATP + H2O + 4 H(+)(in) = ADP + phosphate + 5 H(+)(out)</text>
        <dbReference type="Rhea" id="RHEA:57720"/>
        <dbReference type="ChEBI" id="CHEBI:15377"/>
        <dbReference type="ChEBI" id="CHEBI:15378"/>
        <dbReference type="ChEBI" id="CHEBI:30616"/>
        <dbReference type="ChEBI" id="CHEBI:43474"/>
        <dbReference type="ChEBI" id="CHEBI:456216"/>
        <dbReference type="EC" id="7.1.2.2"/>
    </reaction>
</comment>
<gene>
    <name evidence="15" type="primary">atpD</name>
    <name evidence="17" type="ORF">DFP95_110156</name>
</gene>
<reference evidence="17 18" key="1">
    <citation type="submission" date="2018-07" db="EMBL/GenBank/DDBJ databases">
        <title>Genomic Encyclopedia of Type Strains, Phase III (KMG-III): the genomes of soil and plant-associated and newly described type strains.</title>
        <authorList>
            <person name="Whitman W."/>
        </authorList>
    </citation>
    <scope>NUCLEOTIDE SEQUENCE [LARGE SCALE GENOMIC DNA]</scope>
    <source>
        <strain evidence="17 18">CECT 8236</strain>
    </source>
</reference>
<dbReference type="Gene3D" id="2.40.10.170">
    <property type="match status" value="1"/>
</dbReference>
<comment type="subcellular location">
    <subcellularLocation>
        <location evidence="1 15">Cell membrane</location>
        <topology evidence="1 15">Peripheral membrane protein</topology>
    </subcellularLocation>
</comment>
<name>A0A3D9I7F7_9BACL</name>
<comment type="caution">
    <text evidence="17">The sequence shown here is derived from an EMBL/GenBank/DDBJ whole genome shotgun (WGS) entry which is preliminary data.</text>
</comment>
<evidence type="ECO:0000259" key="16">
    <source>
        <dbReference type="SMART" id="SM00382"/>
    </source>
</evidence>
<evidence type="ECO:0000256" key="1">
    <source>
        <dbReference type="ARBA" id="ARBA00004202"/>
    </source>
</evidence>
<keyword evidence="8 15" id="KW-1278">Translocase</keyword>
<dbReference type="OrthoDB" id="9801639at2"/>
<dbReference type="NCBIfam" id="TIGR01039">
    <property type="entry name" value="atpD"/>
    <property type="match status" value="1"/>
</dbReference>
<dbReference type="SMART" id="SM00382">
    <property type="entry name" value="AAA"/>
    <property type="match status" value="1"/>
</dbReference>
<dbReference type="CDD" id="cd18110">
    <property type="entry name" value="ATP-synt_F1_beta_C"/>
    <property type="match status" value="1"/>
</dbReference>
<dbReference type="Pfam" id="PF02874">
    <property type="entry name" value="ATP-synt_ab_N"/>
    <property type="match status" value="1"/>
</dbReference>
<dbReference type="FunFam" id="1.10.1140.10:FF:000001">
    <property type="entry name" value="ATP synthase subunit beta"/>
    <property type="match status" value="1"/>
</dbReference>
<keyword evidence="3 15" id="KW-0813">Transport</keyword>
<dbReference type="Gene3D" id="1.10.1140.10">
    <property type="entry name" value="Bovine Mitochondrial F1-atpase, Atp Synthase Beta Chain, Chain D, domain 3"/>
    <property type="match status" value="1"/>
</dbReference>
<dbReference type="GO" id="GO:0045259">
    <property type="term" value="C:proton-transporting ATP synthase complex"/>
    <property type="evidence" value="ECO:0007669"/>
    <property type="project" value="UniProtKB-KW"/>
</dbReference>
<dbReference type="GO" id="GO:0005524">
    <property type="term" value="F:ATP binding"/>
    <property type="evidence" value="ECO:0007669"/>
    <property type="project" value="UniProtKB-UniRule"/>
</dbReference>
<organism evidence="17 18">
    <name type="scientific">Cohnella lupini</name>
    <dbReference type="NCBI Taxonomy" id="1294267"/>
    <lineage>
        <taxon>Bacteria</taxon>
        <taxon>Bacillati</taxon>
        <taxon>Bacillota</taxon>
        <taxon>Bacilli</taxon>
        <taxon>Bacillales</taxon>
        <taxon>Paenibacillaceae</taxon>
        <taxon>Cohnella</taxon>
    </lineage>
</organism>
<dbReference type="PANTHER" id="PTHR15184">
    <property type="entry name" value="ATP SYNTHASE"/>
    <property type="match status" value="1"/>
</dbReference>
<evidence type="ECO:0000256" key="15">
    <source>
        <dbReference type="HAMAP-Rule" id="MF_01347"/>
    </source>
</evidence>
<dbReference type="RefSeq" id="WP_115993968.1">
    <property type="nucleotide sequence ID" value="NZ_QRDY01000010.1"/>
</dbReference>
<dbReference type="InterPro" id="IPR036121">
    <property type="entry name" value="ATPase_F1/V1/A1_a/bsu_N_sf"/>
</dbReference>
<keyword evidence="11 15" id="KW-0139">CF(1)</keyword>
<comment type="function">
    <text evidence="15">Produces ATP from ADP in the presence of a proton gradient across the membrane. The catalytic sites are hosted primarily by the beta subunits.</text>
</comment>
<keyword evidence="5 15" id="KW-0547">Nucleotide-binding</keyword>
<keyword evidence="9 15" id="KW-0406">Ion transport</keyword>
<comment type="function">
    <text evidence="14">Produces ATP from ADP in the presence of a sodium ion gradient across the membrane. The beta chain is the catalytic subunit.</text>
</comment>
<dbReference type="Pfam" id="PF00006">
    <property type="entry name" value="ATP-synt_ab"/>
    <property type="match status" value="1"/>
</dbReference>
<evidence type="ECO:0000256" key="11">
    <source>
        <dbReference type="ARBA" id="ARBA00023196"/>
    </source>
</evidence>
<dbReference type="InterPro" id="IPR024034">
    <property type="entry name" value="ATPase_F1/V1_b/a_C"/>
</dbReference>
<keyword evidence="10 15" id="KW-0472">Membrane</keyword>
<evidence type="ECO:0000256" key="2">
    <source>
        <dbReference type="ARBA" id="ARBA00008936"/>
    </source>
</evidence>
<dbReference type="SUPFAM" id="SSF52540">
    <property type="entry name" value="P-loop containing nucleoside triphosphate hydrolases"/>
    <property type="match status" value="1"/>
</dbReference>
<keyword evidence="7 15" id="KW-0067">ATP-binding</keyword>
<dbReference type="EMBL" id="QRDY01000010">
    <property type="protein sequence ID" value="RED57683.1"/>
    <property type="molecule type" value="Genomic_DNA"/>
</dbReference>
<dbReference type="HAMAP" id="MF_01347">
    <property type="entry name" value="ATP_synth_beta_bact"/>
    <property type="match status" value="1"/>
</dbReference>
<evidence type="ECO:0000256" key="14">
    <source>
        <dbReference type="ARBA" id="ARBA00059242"/>
    </source>
</evidence>
<dbReference type="Proteomes" id="UP000256869">
    <property type="component" value="Unassembled WGS sequence"/>
</dbReference>
<dbReference type="GO" id="GO:0046962">
    <property type="term" value="F:sodium-transporting ATPase activity, rotational mechanism"/>
    <property type="evidence" value="ECO:0007669"/>
    <property type="project" value="UniProtKB-EC"/>
</dbReference>
<dbReference type="Gene3D" id="3.40.50.300">
    <property type="entry name" value="P-loop containing nucleotide triphosphate hydrolases"/>
    <property type="match status" value="1"/>
</dbReference>
<evidence type="ECO:0000256" key="5">
    <source>
        <dbReference type="ARBA" id="ARBA00022741"/>
    </source>
</evidence>
<evidence type="ECO:0000256" key="6">
    <source>
        <dbReference type="ARBA" id="ARBA00022781"/>
    </source>
</evidence>
<evidence type="ECO:0000256" key="3">
    <source>
        <dbReference type="ARBA" id="ARBA00022448"/>
    </source>
</evidence>
<evidence type="ECO:0000256" key="8">
    <source>
        <dbReference type="ARBA" id="ARBA00022967"/>
    </source>
</evidence>
<dbReference type="FunFam" id="3.40.50.300:FF:000004">
    <property type="entry name" value="ATP synthase subunit beta"/>
    <property type="match status" value="1"/>
</dbReference>
<dbReference type="InterPro" id="IPR055190">
    <property type="entry name" value="ATP-synt_VA_C"/>
</dbReference>
<dbReference type="CDD" id="cd01133">
    <property type="entry name" value="F1-ATPase_beta_CD"/>
    <property type="match status" value="1"/>
</dbReference>
<evidence type="ECO:0000256" key="12">
    <source>
        <dbReference type="ARBA" id="ARBA00023310"/>
    </source>
</evidence>
<dbReference type="SUPFAM" id="SSF50615">
    <property type="entry name" value="N-terminal domain of alpha and beta subunits of F1 ATP synthase"/>
    <property type="match status" value="1"/>
</dbReference>
<dbReference type="GO" id="GO:0005886">
    <property type="term" value="C:plasma membrane"/>
    <property type="evidence" value="ECO:0007669"/>
    <property type="project" value="UniProtKB-SubCell"/>
</dbReference>
<keyword evidence="6 15" id="KW-0375">Hydrogen ion transport</keyword>
<evidence type="ECO:0000256" key="10">
    <source>
        <dbReference type="ARBA" id="ARBA00023136"/>
    </source>
</evidence>
<evidence type="ECO:0000313" key="18">
    <source>
        <dbReference type="Proteomes" id="UP000256869"/>
    </source>
</evidence>
<dbReference type="InterPro" id="IPR005722">
    <property type="entry name" value="ATP_synth_F1_bsu"/>
</dbReference>
<dbReference type="InterPro" id="IPR004100">
    <property type="entry name" value="ATPase_F1/V1/A1_a/bsu_N"/>
</dbReference>
<dbReference type="PROSITE" id="PS00152">
    <property type="entry name" value="ATPASE_ALPHA_BETA"/>
    <property type="match status" value="1"/>
</dbReference>
<dbReference type="Pfam" id="PF22919">
    <property type="entry name" value="ATP-synt_VA_C"/>
    <property type="match status" value="1"/>
</dbReference>
<dbReference type="InterPro" id="IPR020003">
    <property type="entry name" value="ATPase_a/bsu_AS"/>
</dbReference>
<sequence>MSKGRVVQVLGPVVDIEFDHGHLPDILNAIKIEAKAGSAGGNDISLTVEVAQHLGDNLVRAVAMSSTDGLVRGTEAVDLGIPITIPVGPATLGRVFNVLGDSIDGKGVVDRTYVNPIHRAAPLFEDLTTQTEMLETGIKVVDLLAPYTKGGKIGLFGGAGVGKTVLMQELIHNIASEHGGISVFAGVGERTREGNDLYHEMTESGVIAKLAMVFGQMNEPPGARMRVALTGLTMAEYFRDEEGRDVLLFVDNIFRFTQAGSEVSALLGRMPSAVGYQPTLATEMGQLQERITSTKKGSVTSIQAIYVPADDYTDPAPATAFAHLDATTNLDRNIAAMGIFPAVDPLASSSRILAPEIVGDEHYTVAQGVKKLLQRYKELQDIIAILGMDELSEEDKQVVHRARRVQLFLSQPLHVAEAFNGIPGVYAPIKETIRSFKEILEGKHDDLPEPAFHNVGVIEEAVEKAKKLAAAV</sequence>
<proteinExistence type="inferred from homology"/>
<evidence type="ECO:0000256" key="13">
    <source>
        <dbReference type="ARBA" id="ARBA00052325"/>
    </source>
</evidence>
<keyword evidence="18" id="KW-1185">Reference proteome</keyword>
<evidence type="ECO:0000256" key="7">
    <source>
        <dbReference type="ARBA" id="ARBA00022840"/>
    </source>
</evidence>
<accession>A0A3D9I7F7</accession>
<keyword evidence="4 15" id="KW-1003">Cell membrane</keyword>
<feature type="binding site" evidence="15">
    <location>
        <begin position="157"/>
        <end position="164"/>
    </location>
    <ligand>
        <name>ATP</name>
        <dbReference type="ChEBI" id="CHEBI:30616"/>
    </ligand>
</feature>
<feature type="domain" description="AAA+ ATPase" evidence="16">
    <location>
        <begin position="149"/>
        <end position="335"/>
    </location>
</feature>
<dbReference type="PANTHER" id="PTHR15184:SF71">
    <property type="entry name" value="ATP SYNTHASE SUBUNIT BETA, MITOCHONDRIAL"/>
    <property type="match status" value="1"/>
</dbReference>
<dbReference type="CDD" id="cd18115">
    <property type="entry name" value="ATP-synt_F1_beta_N"/>
    <property type="match status" value="1"/>
</dbReference>
<evidence type="ECO:0000313" key="17">
    <source>
        <dbReference type="EMBL" id="RED57683.1"/>
    </source>
</evidence>
<dbReference type="InterPro" id="IPR003593">
    <property type="entry name" value="AAA+_ATPase"/>
</dbReference>
<comment type="catalytic activity">
    <reaction evidence="13">
        <text>4 Na(+)(in) + ATP + H2O = 4 Na(+)(out) + ADP + phosphate + H(+)</text>
        <dbReference type="Rhea" id="RHEA:58156"/>
        <dbReference type="ChEBI" id="CHEBI:15377"/>
        <dbReference type="ChEBI" id="CHEBI:15378"/>
        <dbReference type="ChEBI" id="CHEBI:29101"/>
        <dbReference type="ChEBI" id="CHEBI:30616"/>
        <dbReference type="ChEBI" id="CHEBI:43474"/>
        <dbReference type="ChEBI" id="CHEBI:456216"/>
        <dbReference type="EC" id="7.2.2.1"/>
    </reaction>
</comment>